<dbReference type="AlphaFoldDB" id="A0A839K044"/>
<evidence type="ECO:0000313" key="2">
    <source>
        <dbReference type="EMBL" id="MBB2182101.1"/>
    </source>
</evidence>
<protein>
    <submittedName>
        <fullName evidence="2">Uncharacterized protein</fullName>
    </submittedName>
</protein>
<dbReference type="EMBL" id="JACEGA010000001">
    <property type="protein sequence ID" value="MBB2182101.1"/>
    <property type="molecule type" value="Genomic_DNA"/>
</dbReference>
<name>A0A839K044_9FIRM</name>
<comment type="caution">
    <text evidence="2">The sequence shown here is derived from an EMBL/GenBank/DDBJ whole genome shotgun (WGS) entry which is preliminary data.</text>
</comment>
<accession>A0A839K044</accession>
<evidence type="ECO:0000256" key="1">
    <source>
        <dbReference type="SAM" id="Phobius"/>
    </source>
</evidence>
<keyword evidence="1" id="KW-0472">Membrane</keyword>
<organism evidence="2 3">
    <name type="scientific">Variimorphobacter saccharofermentans</name>
    <dbReference type="NCBI Taxonomy" id="2755051"/>
    <lineage>
        <taxon>Bacteria</taxon>
        <taxon>Bacillati</taxon>
        <taxon>Bacillota</taxon>
        <taxon>Clostridia</taxon>
        <taxon>Lachnospirales</taxon>
        <taxon>Lachnospiraceae</taxon>
        <taxon>Variimorphobacter</taxon>
    </lineage>
</organism>
<keyword evidence="3" id="KW-1185">Reference proteome</keyword>
<sequence>MKRKKRGKFLKMVLIGMFVYLILFTCVCLYITYKTGVEPNTLITCVFTFCGVEGGLSAWIRNTKEKKKDMRDKKMEEDEY</sequence>
<keyword evidence="1" id="KW-1133">Transmembrane helix</keyword>
<evidence type="ECO:0000313" key="3">
    <source>
        <dbReference type="Proteomes" id="UP000574276"/>
    </source>
</evidence>
<dbReference type="RefSeq" id="WP_228351831.1">
    <property type="nucleotide sequence ID" value="NZ_JACEGA010000001.1"/>
</dbReference>
<gene>
    <name evidence="2" type="ORF">H0486_04335</name>
</gene>
<proteinExistence type="predicted"/>
<feature type="transmembrane region" description="Helical" evidence="1">
    <location>
        <begin position="39"/>
        <end position="60"/>
    </location>
</feature>
<feature type="transmembrane region" description="Helical" evidence="1">
    <location>
        <begin position="12"/>
        <end position="33"/>
    </location>
</feature>
<dbReference type="Proteomes" id="UP000574276">
    <property type="component" value="Unassembled WGS sequence"/>
</dbReference>
<keyword evidence="1" id="KW-0812">Transmembrane</keyword>
<reference evidence="2 3" key="1">
    <citation type="submission" date="2020-07" db="EMBL/GenBank/DDBJ databases">
        <title>Characterization and genome sequencing of isolate MD1, a novel member within the family Lachnospiraceae.</title>
        <authorList>
            <person name="Rettenmaier R."/>
            <person name="Di Bello L."/>
            <person name="Zinser C."/>
            <person name="Scheitz K."/>
            <person name="Liebl W."/>
            <person name="Zverlov V."/>
        </authorList>
    </citation>
    <scope>NUCLEOTIDE SEQUENCE [LARGE SCALE GENOMIC DNA]</scope>
    <source>
        <strain evidence="2 3">MD1</strain>
    </source>
</reference>